<evidence type="ECO:0000313" key="5">
    <source>
        <dbReference type="EMBL" id="MDM0043231.1"/>
    </source>
</evidence>
<evidence type="ECO:0000259" key="3">
    <source>
        <dbReference type="Pfam" id="PF01408"/>
    </source>
</evidence>
<dbReference type="Pfam" id="PF01408">
    <property type="entry name" value="GFO_IDH_MocA"/>
    <property type="match status" value="1"/>
</dbReference>
<dbReference type="Gene3D" id="3.30.360.10">
    <property type="entry name" value="Dihydrodipicolinate Reductase, domain 2"/>
    <property type="match status" value="1"/>
</dbReference>
<organism evidence="5 6">
    <name type="scientific">Variovorax dokdonensis</name>
    <dbReference type="NCBI Taxonomy" id="344883"/>
    <lineage>
        <taxon>Bacteria</taxon>
        <taxon>Pseudomonadati</taxon>
        <taxon>Pseudomonadota</taxon>
        <taxon>Betaproteobacteria</taxon>
        <taxon>Burkholderiales</taxon>
        <taxon>Comamonadaceae</taxon>
        <taxon>Variovorax</taxon>
    </lineage>
</organism>
<dbReference type="PANTHER" id="PTHR43708:SF5">
    <property type="entry name" value="CONSERVED EXPRESSED OXIDOREDUCTASE (EUROFUNG)-RELATED"/>
    <property type="match status" value="1"/>
</dbReference>
<evidence type="ECO:0000256" key="1">
    <source>
        <dbReference type="ARBA" id="ARBA00010928"/>
    </source>
</evidence>
<keyword evidence="6" id="KW-1185">Reference proteome</keyword>
<dbReference type="SUPFAM" id="SSF55347">
    <property type="entry name" value="Glyceraldehyde-3-phosphate dehydrogenase-like, C-terminal domain"/>
    <property type="match status" value="1"/>
</dbReference>
<comment type="caution">
    <text evidence="5">The sequence shown here is derived from an EMBL/GenBank/DDBJ whole genome shotgun (WGS) entry which is preliminary data.</text>
</comment>
<dbReference type="Proteomes" id="UP001174908">
    <property type="component" value="Unassembled WGS sequence"/>
</dbReference>
<feature type="domain" description="GFO/IDH/MocA-like oxidoreductase" evidence="4">
    <location>
        <begin position="145"/>
        <end position="258"/>
    </location>
</feature>
<dbReference type="InterPro" id="IPR036291">
    <property type="entry name" value="NAD(P)-bd_dom_sf"/>
</dbReference>
<dbReference type="Gene3D" id="3.40.50.720">
    <property type="entry name" value="NAD(P)-binding Rossmann-like Domain"/>
    <property type="match status" value="1"/>
</dbReference>
<keyword evidence="2" id="KW-0560">Oxidoreductase</keyword>
<name>A0ABT7N5L4_9BURK</name>
<gene>
    <name evidence="5" type="ORF">QTH91_01930</name>
</gene>
<evidence type="ECO:0000256" key="2">
    <source>
        <dbReference type="ARBA" id="ARBA00023002"/>
    </source>
</evidence>
<dbReference type="EMBL" id="JASZYV010000001">
    <property type="protein sequence ID" value="MDM0043231.1"/>
    <property type="molecule type" value="Genomic_DNA"/>
</dbReference>
<sequence>MVDATWAGTPARAPMRVLIVGCGAVVEEYQGPSAMEAERMGLLKVVGLVDRSEERLARCSKLFPQARCFTDVETSCDADLALIATPARSHFPLASSLLRRGQHLLIEKPVCATTADVRALQAQADAASRVLAVGHFRRFFPALEAVRAMIANGTWGAVRRIVADEGGLFRWPAASAGFFTREEGGGGVTLDIGIHMLEILISWMGEPELLSYADDAMGGVEINSQARLRWKNGAEGHIRLSWDVALANRYRIEFEHATVTWRTGQATDLLLEIEGMPDPQLLSCRQRHGQGAEYALPTHGYLGAFTAQWADVAEAVASGRAPRVGTTTAGAALSLVEAMYAGRQLLDMPHLSDAQRQRAVELSGVN</sequence>
<proteinExistence type="inferred from homology"/>
<evidence type="ECO:0000313" key="6">
    <source>
        <dbReference type="Proteomes" id="UP001174908"/>
    </source>
</evidence>
<dbReference type="InterPro" id="IPR055170">
    <property type="entry name" value="GFO_IDH_MocA-like_dom"/>
</dbReference>
<accession>A0ABT7N5L4</accession>
<reference evidence="5" key="1">
    <citation type="submission" date="2023-06" db="EMBL/GenBank/DDBJ databases">
        <authorList>
            <person name="Jiang Y."/>
            <person name="Liu Q."/>
        </authorList>
    </citation>
    <scope>NUCLEOTIDE SEQUENCE</scope>
    <source>
        <strain evidence="5">CGMCC 1.12089</strain>
    </source>
</reference>
<protein>
    <submittedName>
        <fullName evidence="5">Gfo/Idh/MocA family oxidoreductase</fullName>
    </submittedName>
</protein>
<dbReference type="Pfam" id="PF22725">
    <property type="entry name" value="GFO_IDH_MocA_C3"/>
    <property type="match status" value="1"/>
</dbReference>
<dbReference type="InterPro" id="IPR000683">
    <property type="entry name" value="Gfo/Idh/MocA-like_OxRdtase_N"/>
</dbReference>
<feature type="domain" description="Gfo/Idh/MocA-like oxidoreductase N-terminal" evidence="3">
    <location>
        <begin position="15"/>
        <end position="135"/>
    </location>
</feature>
<dbReference type="InterPro" id="IPR051317">
    <property type="entry name" value="Gfo/Idh/MocA_oxidoreduct"/>
</dbReference>
<dbReference type="SUPFAM" id="SSF51735">
    <property type="entry name" value="NAD(P)-binding Rossmann-fold domains"/>
    <property type="match status" value="1"/>
</dbReference>
<evidence type="ECO:0000259" key="4">
    <source>
        <dbReference type="Pfam" id="PF22725"/>
    </source>
</evidence>
<dbReference type="PANTHER" id="PTHR43708">
    <property type="entry name" value="CONSERVED EXPRESSED OXIDOREDUCTASE (EUROFUNG)"/>
    <property type="match status" value="1"/>
</dbReference>
<dbReference type="RefSeq" id="WP_286658350.1">
    <property type="nucleotide sequence ID" value="NZ_JASZYV010000001.1"/>
</dbReference>
<comment type="similarity">
    <text evidence="1">Belongs to the Gfo/Idh/MocA family.</text>
</comment>